<name>C5C1U1_BEUC1</name>
<dbReference type="EMBL" id="CP001618">
    <property type="protein sequence ID" value="ACQ79559.1"/>
    <property type="molecule type" value="Genomic_DNA"/>
</dbReference>
<reference evidence="6 7" key="1">
    <citation type="journal article" date="2009" name="Stand. Genomic Sci.">
        <title>Complete genome sequence of Beutenbergia cavernae type strain (HKI 0122).</title>
        <authorList>
            <person name="Land M."/>
            <person name="Pukall R."/>
            <person name="Abt B."/>
            <person name="Goker M."/>
            <person name="Rohde M."/>
            <person name="Glavina Del Rio T."/>
            <person name="Tice H."/>
            <person name="Copeland A."/>
            <person name="Cheng J.F."/>
            <person name="Lucas S."/>
            <person name="Chen F."/>
            <person name="Nolan M."/>
            <person name="Bruce D."/>
            <person name="Goodwin L."/>
            <person name="Pitluck S."/>
            <person name="Ivanova N."/>
            <person name="Mavromatis K."/>
            <person name="Ovchinnikova G."/>
            <person name="Pati A."/>
            <person name="Chen A."/>
            <person name="Palaniappan K."/>
            <person name="Hauser L."/>
            <person name="Chang Y.J."/>
            <person name="Jefferies C.C."/>
            <person name="Saunders E."/>
            <person name="Brettin T."/>
            <person name="Detter J.C."/>
            <person name="Han C."/>
            <person name="Chain P."/>
            <person name="Bristow J."/>
            <person name="Eisen J.A."/>
            <person name="Markowitz V."/>
            <person name="Hugenholtz P."/>
            <person name="Kyrpides N.C."/>
            <person name="Klenk H.P."/>
            <person name="Lapidus A."/>
        </authorList>
    </citation>
    <scope>NUCLEOTIDE SEQUENCE [LARGE SCALE GENOMIC DNA]</scope>
    <source>
        <strain evidence="7">ATCC BAA-8 / DSM 12333 / NBRC 16432</strain>
    </source>
</reference>
<keyword evidence="7" id="KW-1185">Reference proteome</keyword>
<keyword evidence="4" id="KW-0106">Calcium</keyword>
<dbReference type="PANTHER" id="PTHR42693:SF33">
    <property type="entry name" value="ARYLSULFATASE"/>
    <property type="match status" value="1"/>
</dbReference>
<dbReference type="Proteomes" id="UP000007962">
    <property type="component" value="Chromosome"/>
</dbReference>
<dbReference type="InterPro" id="IPR024607">
    <property type="entry name" value="Sulfatase_CS"/>
</dbReference>
<dbReference type="SUPFAM" id="SSF53649">
    <property type="entry name" value="Alkaline phosphatase-like"/>
    <property type="match status" value="1"/>
</dbReference>
<dbReference type="InterPro" id="IPR050738">
    <property type="entry name" value="Sulfatase"/>
</dbReference>
<comment type="similarity">
    <text evidence="1">Belongs to the sulfatase family.</text>
</comment>
<dbReference type="STRING" id="471853.Bcav_1300"/>
<dbReference type="PROSITE" id="PS00149">
    <property type="entry name" value="SULFATASE_2"/>
    <property type="match status" value="1"/>
</dbReference>
<gene>
    <name evidence="6" type="ordered locus">Bcav_1300</name>
</gene>
<dbReference type="eggNOG" id="COG3119">
    <property type="taxonomic scope" value="Bacteria"/>
</dbReference>
<dbReference type="Gene3D" id="3.40.720.10">
    <property type="entry name" value="Alkaline Phosphatase, subunit A"/>
    <property type="match status" value="1"/>
</dbReference>
<keyword evidence="3" id="KW-0378">Hydrolase</keyword>
<evidence type="ECO:0000256" key="1">
    <source>
        <dbReference type="ARBA" id="ARBA00008779"/>
    </source>
</evidence>
<accession>C5C1U1</accession>
<dbReference type="GO" id="GO:0004065">
    <property type="term" value="F:arylsulfatase activity"/>
    <property type="evidence" value="ECO:0007669"/>
    <property type="project" value="TreeGrafter"/>
</dbReference>
<proteinExistence type="inferred from homology"/>
<evidence type="ECO:0000256" key="4">
    <source>
        <dbReference type="ARBA" id="ARBA00022837"/>
    </source>
</evidence>
<evidence type="ECO:0000256" key="2">
    <source>
        <dbReference type="ARBA" id="ARBA00022723"/>
    </source>
</evidence>
<keyword evidence="2" id="KW-0479">Metal-binding</keyword>
<dbReference type="Pfam" id="PF00884">
    <property type="entry name" value="Sulfatase"/>
    <property type="match status" value="1"/>
</dbReference>
<dbReference type="PROSITE" id="PS00523">
    <property type="entry name" value="SULFATASE_1"/>
    <property type="match status" value="1"/>
</dbReference>
<dbReference type="InterPro" id="IPR017850">
    <property type="entry name" value="Alkaline_phosphatase_core_sf"/>
</dbReference>
<feature type="domain" description="Sulfatase N-terminal" evidence="5">
    <location>
        <begin position="7"/>
        <end position="360"/>
    </location>
</feature>
<dbReference type="OrthoDB" id="9777306at2"/>
<dbReference type="RefSeq" id="WP_015881799.1">
    <property type="nucleotide sequence ID" value="NC_012669.1"/>
</dbReference>
<evidence type="ECO:0000256" key="3">
    <source>
        <dbReference type="ARBA" id="ARBA00022801"/>
    </source>
</evidence>
<sequence>MTEPERPNVLLIMADQWRGDCLGSAGHPTVRTPFLDRLASQGTRYAKAYSATPTCTPARASLMTGLRPATHGRVGYADHVAWDYPTTLAGEFTRHGYQTQAVGKMHVSPERAQLGFQNVVLHSPLGIVRSARERGQDPDLVDDYLPWLRLRLGRDATFFDHGIDSNSWVARPWDKPEHLHPTNFVASESADFLRRRDPTKPFLLFASFNAPHPPFDPPAWAFEQYLETDMPDPPVGDWAEAFDPWANSADPTALVGTIPPDLLQRARAGYYGHMTHVDQQINFLLEELSHRGLRDNTLVCFLADHGEMLGDHHLFRKGFPYEGSARIPMILSGPGVPAGQVRDDVVELGDVMPTLLDAAGLPVPDVVQGRSFLPATLDRAEPRAWLHGEHTLLGQSFQWLTDGHEKYVWWSGTGREQLFDLDSDPTESHDLAPSPGASARLERWREVLVGELRGREEGFTEGGRLVVGRPVRPTLRHPISGGAEPG</sequence>
<evidence type="ECO:0000313" key="7">
    <source>
        <dbReference type="Proteomes" id="UP000007962"/>
    </source>
</evidence>
<dbReference type="PANTHER" id="PTHR42693">
    <property type="entry name" value="ARYLSULFATASE FAMILY MEMBER"/>
    <property type="match status" value="1"/>
</dbReference>
<dbReference type="InterPro" id="IPR000917">
    <property type="entry name" value="Sulfatase_N"/>
</dbReference>
<evidence type="ECO:0000259" key="5">
    <source>
        <dbReference type="Pfam" id="PF00884"/>
    </source>
</evidence>
<protein>
    <submittedName>
        <fullName evidence="6">Sulfatase</fullName>
    </submittedName>
</protein>
<dbReference type="AlphaFoldDB" id="C5C1U1"/>
<dbReference type="GO" id="GO:0046872">
    <property type="term" value="F:metal ion binding"/>
    <property type="evidence" value="ECO:0007669"/>
    <property type="project" value="UniProtKB-KW"/>
</dbReference>
<organism evidence="6 7">
    <name type="scientific">Beutenbergia cavernae (strain ATCC BAA-8 / DSM 12333 / CCUG 43141 / JCM 11478 / NBRC 16432 / NCIMB 13614 / HKI 0122)</name>
    <dbReference type="NCBI Taxonomy" id="471853"/>
    <lineage>
        <taxon>Bacteria</taxon>
        <taxon>Bacillati</taxon>
        <taxon>Actinomycetota</taxon>
        <taxon>Actinomycetes</taxon>
        <taxon>Micrococcales</taxon>
        <taxon>Beutenbergiaceae</taxon>
        <taxon>Beutenbergia</taxon>
    </lineage>
</organism>
<dbReference type="CDD" id="cd16022">
    <property type="entry name" value="sulfatase_like"/>
    <property type="match status" value="1"/>
</dbReference>
<evidence type="ECO:0000313" key="6">
    <source>
        <dbReference type="EMBL" id="ACQ79559.1"/>
    </source>
</evidence>
<dbReference type="HOGENOM" id="CLU_006332_9_2_11"/>
<dbReference type="NCBIfam" id="NF010322">
    <property type="entry name" value="PRK13759.1"/>
    <property type="match status" value="1"/>
</dbReference>
<dbReference type="KEGG" id="bcv:Bcav_1300"/>